<dbReference type="Proteomes" id="UP001620409">
    <property type="component" value="Unassembled WGS sequence"/>
</dbReference>
<dbReference type="RefSeq" id="WP_380012116.1">
    <property type="nucleotide sequence ID" value="NZ_JADIKI010000023.1"/>
</dbReference>
<proteinExistence type="predicted"/>
<gene>
    <name evidence="2" type="ORF">ISP18_12315</name>
</gene>
<evidence type="ECO:0000256" key="1">
    <source>
        <dbReference type="SAM" id="SignalP"/>
    </source>
</evidence>
<keyword evidence="1" id="KW-0732">Signal</keyword>
<sequence>MELIVVGVVLLLASVALHAQGQPSRCVVAQLIVDGAYLGAQAKQHGQSYDQQVEATHAMAGKLAGTYGSKVGGTYQDVEVKLLQSLYTNSAYAQMSPEQFRDAMQSSFYGSANCPHAI</sequence>
<feature type="signal peptide" evidence="1">
    <location>
        <begin position="1"/>
        <end position="19"/>
    </location>
</feature>
<organism evidence="2 3">
    <name type="scientific">Dyella humi</name>
    <dbReference type="NCBI Taxonomy" id="1770547"/>
    <lineage>
        <taxon>Bacteria</taxon>
        <taxon>Pseudomonadati</taxon>
        <taxon>Pseudomonadota</taxon>
        <taxon>Gammaproteobacteria</taxon>
        <taxon>Lysobacterales</taxon>
        <taxon>Rhodanobacteraceae</taxon>
        <taxon>Dyella</taxon>
    </lineage>
</organism>
<keyword evidence="3" id="KW-1185">Reference proteome</keyword>
<comment type="caution">
    <text evidence="2">The sequence shown here is derived from an EMBL/GenBank/DDBJ whole genome shotgun (WGS) entry which is preliminary data.</text>
</comment>
<evidence type="ECO:0000313" key="3">
    <source>
        <dbReference type="Proteomes" id="UP001620409"/>
    </source>
</evidence>
<reference evidence="2 3" key="1">
    <citation type="submission" date="2020-10" db="EMBL/GenBank/DDBJ databases">
        <title>Phylogeny of dyella-like bacteria.</title>
        <authorList>
            <person name="Fu J."/>
        </authorList>
    </citation>
    <scope>NUCLEOTIDE SEQUENCE [LARGE SCALE GENOMIC DNA]</scope>
    <source>
        <strain evidence="2 3">DHG40</strain>
    </source>
</reference>
<evidence type="ECO:0000313" key="2">
    <source>
        <dbReference type="EMBL" id="MFK2855377.1"/>
    </source>
</evidence>
<accession>A0ABW8IJJ3</accession>
<feature type="chain" id="PRO_5046009766" evidence="1">
    <location>
        <begin position="20"/>
        <end position="118"/>
    </location>
</feature>
<name>A0ABW8IJJ3_9GAMM</name>
<protein>
    <submittedName>
        <fullName evidence="2">Uncharacterized protein</fullName>
    </submittedName>
</protein>
<dbReference type="EMBL" id="JADIKI010000023">
    <property type="protein sequence ID" value="MFK2855377.1"/>
    <property type="molecule type" value="Genomic_DNA"/>
</dbReference>